<dbReference type="InterPro" id="IPR023490">
    <property type="entry name" value="ArgP_gammaproteobact"/>
</dbReference>
<dbReference type="Gene3D" id="3.40.190.290">
    <property type="match status" value="1"/>
</dbReference>
<comment type="function">
    <text evidence="5">Controls the transcription of genes involved in arginine and lysine metabolism.</text>
</comment>
<evidence type="ECO:0000256" key="2">
    <source>
        <dbReference type="ARBA" id="ARBA00023015"/>
    </source>
</evidence>
<evidence type="ECO:0000313" key="8">
    <source>
        <dbReference type="Proteomes" id="UP000008152"/>
    </source>
</evidence>
<feature type="domain" description="HTH lysR-type" evidence="6">
    <location>
        <begin position="19"/>
        <end position="75"/>
    </location>
</feature>
<dbReference type="FunFam" id="1.10.10.10:FF:000061">
    <property type="entry name" value="HTH-type transcriptional regulator ArgP"/>
    <property type="match status" value="1"/>
</dbReference>
<evidence type="ECO:0000256" key="3">
    <source>
        <dbReference type="ARBA" id="ARBA00023125"/>
    </source>
</evidence>
<keyword evidence="2 5" id="KW-0805">Transcription regulation</keyword>
<comment type="subunit">
    <text evidence="5">Homodimer.</text>
</comment>
<dbReference type="NCBIfam" id="NF009888">
    <property type="entry name" value="PRK13348.1"/>
    <property type="match status" value="1"/>
</dbReference>
<dbReference type="InterPro" id="IPR036390">
    <property type="entry name" value="WH_DNA-bd_sf"/>
</dbReference>
<reference evidence="7 8" key="1">
    <citation type="submission" date="2007-08" db="EMBL/GenBank/DDBJ databases">
        <authorList>
            <consortium name="The Vibrio harveyi Genome Sequencing Project"/>
            <person name="Bassler B."/>
            <person name="Clifton S.W."/>
            <person name="Fulton L."/>
            <person name="Delehaunty K."/>
            <person name="Fronick C."/>
            <person name="Harrison M."/>
            <person name="Markivic C."/>
            <person name="Fulton R."/>
            <person name="Tin-Wollam A.-M."/>
            <person name="Shah N."/>
            <person name="Pepin K."/>
            <person name="Nash W."/>
            <person name="Thiruvilangam P."/>
            <person name="Bhonagiri V."/>
            <person name="Waters C."/>
            <person name="Tu K.C."/>
            <person name="Irgon J."/>
            <person name="Wilson R.K."/>
        </authorList>
    </citation>
    <scope>NUCLEOTIDE SEQUENCE [LARGE SCALE GENOMIC DNA]</scope>
    <source>
        <strain evidence="8">ATCC BAA-1116 / BB120</strain>
    </source>
</reference>
<keyword evidence="4 5" id="KW-0804">Transcription</keyword>
<dbReference type="PRINTS" id="PR00039">
    <property type="entry name" value="HTHLYSR"/>
</dbReference>
<dbReference type="Gene3D" id="1.10.10.10">
    <property type="entry name" value="Winged helix-like DNA-binding domain superfamily/Winged helix DNA-binding domain"/>
    <property type="match status" value="1"/>
</dbReference>
<evidence type="ECO:0000256" key="1">
    <source>
        <dbReference type="ARBA" id="ARBA00009437"/>
    </source>
</evidence>
<dbReference type="PATRIC" id="fig|338187.25.peg.2653"/>
<dbReference type="HAMAP" id="MF_00513">
    <property type="entry name" value="HTH_type_ArgP"/>
    <property type="match status" value="1"/>
</dbReference>
<dbReference type="PROSITE" id="PS50931">
    <property type="entry name" value="HTH_LYSR"/>
    <property type="match status" value="1"/>
</dbReference>
<comment type="similarity">
    <text evidence="1 5">Belongs to the LysR transcriptional regulatory family.</text>
</comment>
<protein>
    <recommendedName>
        <fullName evidence="5">HTH-type transcriptional regulator ArgP</fullName>
    </recommendedName>
</protein>
<dbReference type="EMBL" id="CP000789">
    <property type="protein sequence ID" value="ABU72493.1"/>
    <property type="molecule type" value="Genomic_DNA"/>
</dbReference>
<keyword evidence="3 5" id="KW-0238">DNA-binding</keyword>
<dbReference type="InterPro" id="IPR005119">
    <property type="entry name" value="LysR_subst-bd"/>
</dbReference>
<evidence type="ECO:0000259" key="6">
    <source>
        <dbReference type="PROSITE" id="PS50931"/>
    </source>
</evidence>
<evidence type="ECO:0000256" key="4">
    <source>
        <dbReference type="ARBA" id="ARBA00023163"/>
    </source>
</evidence>
<dbReference type="GO" id="GO:0003700">
    <property type="term" value="F:DNA-binding transcription factor activity"/>
    <property type="evidence" value="ECO:0007669"/>
    <property type="project" value="UniProtKB-UniRule"/>
</dbReference>
<dbReference type="PANTHER" id="PTHR30579">
    <property type="entry name" value="TRANSCRIPTIONAL REGULATOR"/>
    <property type="match status" value="1"/>
</dbReference>
<dbReference type="Proteomes" id="UP000008152">
    <property type="component" value="Chromosome I"/>
</dbReference>
<evidence type="ECO:0000256" key="5">
    <source>
        <dbReference type="HAMAP-Rule" id="MF_00513"/>
    </source>
</evidence>
<dbReference type="InterPro" id="IPR036388">
    <property type="entry name" value="WH-like_DNA-bd_sf"/>
</dbReference>
<organism evidence="7 8">
    <name type="scientific">Vibrio campbellii (strain ATCC BAA-1116)</name>
    <dbReference type="NCBI Taxonomy" id="2902295"/>
    <lineage>
        <taxon>Bacteria</taxon>
        <taxon>Pseudomonadati</taxon>
        <taxon>Pseudomonadota</taxon>
        <taxon>Gammaproteobacteria</taxon>
        <taxon>Vibrionales</taxon>
        <taxon>Vibrionaceae</taxon>
        <taxon>Vibrio</taxon>
    </lineage>
</organism>
<dbReference type="NCBIfam" id="NF002964">
    <property type="entry name" value="PRK03635.1"/>
    <property type="match status" value="1"/>
</dbReference>
<dbReference type="AlphaFoldDB" id="A7MTR2"/>
<dbReference type="Pfam" id="PF03466">
    <property type="entry name" value="LysR_substrate"/>
    <property type="match status" value="1"/>
</dbReference>
<accession>A7MTR2</accession>
<dbReference type="NCBIfam" id="TIGR03298">
    <property type="entry name" value="argP"/>
    <property type="match status" value="1"/>
</dbReference>
<name>A7MTR2_VIBC1</name>
<dbReference type="PANTHER" id="PTHR30579:SF2">
    <property type="entry name" value="HTH-TYPE TRANSCRIPTIONAL REGULATOR ARGP"/>
    <property type="match status" value="1"/>
</dbReference>
<proteinExistence type="inferred from homology"/>
<dbReference type="CDD" id="cd08428">
    <property type="entry name" value="PBP2_IciA_ArgP"/>
    <property type="match status" value="1"/>
</dbReference>
<dbReference type="Pfam" id="PF00126">
    <property type="entry name" value="HTH_1"/>
    <property type="match status" value="1"/>
</dbReference>
<gene>
    <name evidence="5" type="primary">argP</name>
    <name evidence="7" type="ordered locus">VIBHAR_03558</name>
</gene>
<sequence length="313" mass="35613">MALALALAFIREEKHVRGLDYKWIEALDAVVHQGSFDRAAEHLFVSQSAISQRIKQLEKYLAQPVLIREQPPKPTPIGKKLLGLYRRVRLLEHEILPELKNDTTTRPVQLSLATNADSLATWLLPALQDVMKHRQVELKLTIYGESRSIEKLRSGEVAGAISLESQAIPGCRADYLGRIDYVCVANPEFYQRYFTEGVNNQTLAKAPAVSYDQYDDLHKKFLTEHFNVRPDSVIHHNISSSEAFLKMALAGVAYCLIPRLQITDELENGELIDITPGFLMSYRIYWHHWQLETGVLQEISQAIVGYAQQHLPQ</sequence>
<dbReference type="InterPro" id="IPR000847">
    <property type="entry name" value="LysR_HTH_N"/>
</dbReference>
<dbReference type="SUPFAM" id="SSF53850">
    <property type="entry name" value="Periplasmic binding protein-like II"/>
    <property type="match status" value="1"/>
</dbReference>
<dbReference type="InterPro" id="IPR017685">
    <property type="entry name" value="ArgP"/>
</dbReference>
<dbReference type="InterPro" id="IPR050176">
    <property type="entry name" value="LTTR"/>
</dbReference>
<dbReference type="GO" id="GO:0043565">
    <property type="term" value="F:sequence-specific DNA binding"/>
    <property type="evidence" value="ECO:0007669"/>
    <property type="project" value="UniProtKB-ARBA"/>
</dbReference>
<evidence type="ECO:0000313" key="7">
    <source>
        <dbReference type="EMBL" id="ABU72493.1"/>
    </source>
</evidence>
<dbReference type="SUPFAM" id="SSF46785">
    <property type="entry name" value="Winged helix' DNA-binding domain"/>
    <property type="match status" value="1"/>
</dbReference>
<dbReference type="KEGG" id="vha:VIBHAR_03558"/>